<dbReference type="PROSITE" id="PS50059">
    <property type="entry name" value="FKBP_PPIASE"/>
    <property type="match status" value="1"/>
</dbReference>
<keyword evidence="2 3" id="KW-0697">Rotamase</keyword>
<dbReference type="RefSeq" id="WP_162331791.1">
    <property type="nucleotide sequence ID" value="NZ_CP048113.1"/>
</dbReference>
<gene>
    <name evidence="6" type="ORF">GWR21_10965</name>
</gene>
<dbReference type="AlphaFoldDB" id="A0A6B9ZCN8"/>
<evidence type="ECO:0000259" key="5">
    <source>
        <dbReference type="PROSITE" id="PS50059"/>
    </source>
</evidence>
<accession>A0A6B9ZCN8</accession>
<dbReference type="Pfam" id="PF00254">
    <property type="entry name" value="FKBP_C"/>
    <property type="match status" value="1"/>
</dbReference>
<comment type="similarity">
    <text evidence="4">Belongs to the FKBP-type PPIase family.</text>
</comment>
<keyword evidence="3 4" id="KW-0413">Isomerase</keyword>
<dbReference type="Gene3D" id="3.10.50.40">
    <property type="match status" value="1"/>
</dbReference>
<evidence type="ECO:0000313" key="7">
    <source>
        <dbReference type="Proteomes" id="UP000476411"/>
    </source>
</evidence>
<evidence type="ECO:0000256" key="4">
    <source>
        <dbReference type="RuleBase" id="RU003915"/>
    </source>
</evidence>
<evidence type="ECO:0000256" key="3">
    <source>
        <dbReference type="PROSITE-ProRule" id="PRU00277"/>
    </source>
</evidence>
<dbReference type="EMBL" id="CP048113">
    <property type="protein sequence ID" value="QHS60098.1"/>
    <property type="molecule type" value="Genomic_DNA"/>
</dbReference>
<evidence type="ECO:0000256" key="1">
    <source>
        <dbReference type="ARBA" id="ARBA00000971"/>
    </source>
</evidence>
<evidence type="ECO:0000313" key="6">
    <source>
        <dbReference type="EMBL" id="QHS60098.1"/>
    </source>
</evidence>
<feature type="domain" description="PPIase FKBP-type" evidence="5">
    <location>
        <begin position="82"/>
        <end position="168"/>
    </location>
</feature>
<dbReference type="PROSITE" id="PS51257">
    <property type="entry name" value="PROKAR_LIPOPROTEIN"/>
    <property type="match status" value="1"/>
</dbReference>
<keyword evidence="7" id="KW-1185">Reference proteome</keyword>
<comment type="catalytic activity">
    <reaction evidence="1 3 4">
        <text>[protein]-peptidylproline (omega=180) = [protein]-peptidylproline (omega=0)</text>
        <dbReference type="Rhea" id="RHEA:16237"/>
        <dbReference type="Rhea" id="RHEA-COMP:10747"/>
        <dbReference type="Rhea" id="RHEA-COMP:10748"/>
        <dbReference type="ChEBI" id="CHEBI:83833"/>
        <dbReference type="ChEBI" id="CHEBI:83834"/>
        <dbReference type="EC" id="5.2.1.8"/>
    </reaction>
</comment>
<dbReference type="InterPro" id="IPR046357">
    <property type="entry name" value="PPIase_dom_sf"/>
</dbReference>
<dbReference type="Proteomes" id="UP000476411">
    <property type="component" value="Chromosome"/>
</dbReference>
<dbReference type="GO" id="GO:0003755">
    <property type="term" value="F:peptidyl-prolyl cis-trans isomerase activity"/>
    <property type="evidence" value="ECO:0007669"/>
    <property type="project" value="UniProtKB-UniRule"/>
</dbReference>
<dbReference type="InterPro" id="IPR001179">
    <property type="entry name" value="PPIase_FKBP_dom"/>
</dbReference>
<evidence type="ECO:0000256" key="2">
    <source>
        <dbReference type="ARBA" id="ARBA00023110"/>
    </source>
</evidence>
<sequence>MNAHLRAAFYLLFSLVLITGCSKNEYSDTYNDVTDGERIMQEQNAAIQSYMMANNLSLDRDFSGIYYKIENPGDPSALMTLNSIPTLNYTRRNLKDSLLDASFGSTNFDGRALKDHIMGWQIGLRKIGKGGKIFLIIPSPLGFGNVSVGNIIPANTVLVCDVELVDFK</sequence>
<protein>
    <recommendedName>
        <fullName evidence="4">Peptidyl-prolyl cis-trans isomerase</fullName>
        <ecNumber evidence="4">5.2.1.8</ecNumber>
    </recommendedName>
</protein>
<name>A0A6B9ZCN8_9BACT</name>
<dbReference type="EC" id="5.2.1.8" evidence="4"/>
<proteinExistence type="inferred from homology"/>
<dbReference type="SUPFAM" id="SSF54534">
    <property type="entry name" value="FKBP-like"/>
    <property type="match status" value="1"/>
</dbReference>
<reference evidence="6 7" key="1">
    <citation type="submission" date="2020-01" db="EMBL/GenBank/DDBJ databases">
        <title>Complete genome sequence of Chitinophaga sp. H33E-04 isolated from quinoa roots.</title>
        <authorList>
            <person name="Weon H.-Y."/>
            <person name="Lee S.A."/>
        </authorList>
    </citation>
    <scope>NUCLEOTIDE SEQUENCE [LARGE SCALE GENOMIC DNA]</scope>
    <source>
        <strain evidence="6 7">H33E-04</strain>
    </source>
</reference>
<dbReference type="KEGG" id="chih:GWR21_10965"/>
<organism evidence="6 7">
    <name type="scientific">Chitinophaga agri</name>
    <dbReference type="NCBI Taxonomy" id="2703787"/>
    <lineage>
        <taxon>Bacteria</taxon>
        <taxon>Pseudomonadati</taxon>
        <taxon>Bacteroidota</taxon>
        <taxon>Chitinophagia</taxon>
        <taxon>Chitinophagales</taxon>
        <taxon>Chitinophagaceae</taxon>
        <taxon>Chitinophaga</taxon>
    </lineage>
</organism>